<dbReference type="EMBL" id="GISG01133472">
    <property type="protein sequence ID" value="MBA4643394.1"/>
    <property type="molecule type" value="Transcribed_RNA"/>
</dbReference>
<evidence type="ECO:0000313" key="1">
    <source>
        <dbReference type="EMBL" id="MBA4643394.1"/>
    </source>
</evidence>
<organism evidence="1">
    <name type="scientific">Opuntia streptacantha</name>
    <name type="common">Prickly pear cactus</name>
    <name type="synonym">Opuntia cardona</name>
    <dbReference type="NCBI Taxonomy" id="393608"/>
    <lineage>
        <taxon>Eukaryota</taxon>
        <taxon>Viridiplantae</taxon>
        <taxon>Streptophyta</taxon>
        <taxon>Embryophyta</taxon>
        <taxon>Tracheophyta</taxon>
        <taxon>Spermatophyta</taxon>
        <taxon>Magnoliopsida</taxon>
        <taxon>eudicotyledons</taxon>
        <taxon>Gunneridae</taxon>
        <taxon>Pentapetalae</taxon>
        <taxon>Caryophyllales</taxon>
        <taxon>Cactineae</taxon>
        <taxon>Cactaceae</taxon>
        <taxon>Opuntioideae</taxon>
        <taxon>Opuntia</taxon>
    </lineage>
</organism>
<protein>
    <submittedName>
        <fullName evidence="1">Uncharacterized protein</fullName>
    </submittedName>
</protein>
<reference evidence="1" key="2">
    <citation type="submission" date="2020-07" db="EMBL/GenBank/DDBJ databases">
        <authorList>
            <person name="Vera ALvarez R."/>
            <person name="Arias-Moreno D.M."/>
            <person name="Jimenez-Jacinto V."/>
            <person name="Jimenez-Bremont J.F."/>
            <person name="Swaminathan K."/>
            <person name="Moose S.P."/>
            <person name="Guerrero-Gonzalez M.L."/>
            <person name="Marino-Ramirez L."/>
            <person name="Landsman D."/>
            <person name="Rodriguez-Kessler M."/>
            <person name="Delgado-Sanchez P."/>
        </authorList>
    </citation>
    <scope>NUCLEOTIDE SEQUENCE</scope>
    <source>
        <tissue evidence="1">Cladode</tissue>
    </source>
</reference>
<name>A0A7C8ZHJ5_OPUST</name>
<reference evidence="1" key="1">
    <citation type="journal article" date="2013" name="J. Plant Res.">
        <title>Effect of fungi and light on seed germination of three Opuntia species from semiarid lands of central Mexico.</title>
        <authorList>
            <person name="Delgado-Sanchez P."/>
            <person name="Jimenez-Bremont J.F."/>
            <person name="Guerrero-Gonzalez Mde L."/>
            <person name="Flores J."/>
        </authorList>
    </citation>
    <scope>NUCLEOTIDE SEQUENCE</scope>
    <source>
        <tissue evidence="1">Cladode</tissue>
    </source>
</reference>
<proteinExistence type="predicted"/>
<dbReference type="AlphaFoldDB" id="A0A7C8ZHJ5"/>
<sequence>MLKNLTHWVSGLEPELGEEPPIFASLKPLLEPSLGLLSSSDLLVTRLKSIRGNDVLQIDIESISSGHDVVIVDELDEALNPRFLGLLFCGVFANDLLRVLGYAGDEAVAVWTVPCAVVEGTDDDAFATRITALKQDHCLPWLQELHHFSGVRALSLSLSPGEVKVGVFFFFIGALGLGFRENIRGVVE</sequence>
<accession>A0A7C8ZHJ5</accession>